<accession>A0A1I3PS57</accession>
<dbReference type="InterPro" id="IPR010982">
    <property type="entry name" value="Lambda_DNA-bd_dom_sf"/>
</dbReference>
<protein>
    <submittedName>
        <fullName evidence="4">Helix-turn-helix domain-containing protein</fullName>
    </submittedName>
</protein>
<keyword evidence="2" id="KW-0472">Membrane</keyword>
<dbReference type="PANTHER" id="PTHR34475">
    <property type="match status" value="1"/>
</dbReference>
<dbReference type="SUPFAM" id="SSF47413">
    <property type="entry name" value="lambda repressor-like DNA-binding domains"/>
    <property type="match status" value="1"/>
</dbReference>
<dbReference type="RefSeq" id="WP_093229457.1">
    <property type="nucleotide sequence ID" value="NZ_FORR01000006.1"/>
</dbReference>
<feature type="domain" description="HTH cro/C1-type" evidence="3">
    <location>
        <begin position="9"/>
        <end position="41"/>
    </location>
</feature>
<dbReference type="InterPro" id="IPR050400">
    <property type="entry name" value="Bact_Cytoskel_RodZ"/>
</dbReference>
<feature type="region of interest" description="Disordered" evidence="1">
    <location>
        <begin position="126"/>
        <end position="205"/>
    </location>
</feature>
<dbReference type="PROSITE" id="PS50943">
    <property type="entry name" value="HTH_CROC1"/>
    <property type="match status" value="1"/>
</dbReference>
<evidence type="ECO:0000313" key="4">
    <source>
        <dbReference type="EMBL" id="SFJ24594.1"/>
    </source>
</evidence>
<dbReference type="Proteomes" id="UP000199545">
    <property type="component" value="Unassembled WGS sequence"/>
</dbReference>
<feature type="compositionally biased region" description="Basic and acidic residues" evidence="1">
    <location>
        <begin position="180"/>
        <end position="193"/>
    </location>
</feature>
<dbReference type="SMART" id="SM00530">
    <property type="entry name" value="HTH_XRE"/>
    <property type="match status" value="1"/>
</dbReference>
<organism evidence="4 5">
    <name type="scientific">Thermoflavimicrobium dichotomicum</name>
    <dbReference type="NCBI Taxonomy" id="46223"/>
    <lineage>
        <taxon>Bacteria</taxon>
        <taxon>Bacillati</taxon>
        <taxon>Bacillota</taxon>
        <taxon>Bacilli</taxon>
        <taxon>Bacillales</taxon>
        <taxon>Thermoactinomycetaceae</taxon>
        <taxon>Thermoflavimicrobium</taxon>
    </lineage>
</organism>
<keyword evidence="5" id="KW-1185">Reference proteome</keyword>
<dbReference type="OrthoDB" id="9797543at2"/>
<name>A0A1I3PS57_9BACL</name>
<feature type="transmembrane region" description="Helical" evidence="2">
    <location>
        <begin position="211"/>
        <end position="233"/>
    </location>
</feature>
<evidence type="ECO:0000313" key="5">
    <source>
        <dbReference type="Proteomes" id="UP000199545"/>
    </source>
</evidence>
<keyword evidence="2" id="KW-0812">Transmembrane</keyword>
<proteinExistence type="predicted"/>
<dbReference type="Pfam" id="PF13413">
    <property type="entry name" value="HTH_25"/>
    <property type="match status" value="1"/>
</dbReference>
<dbReference type="InterPro" id="IPR001387">
    <property type="entry name" value="Cro/C1-type_HTH"/>
</dbReference>
<dbReference type="STRING" id="46223.SAMN05421852_106105"/>
<evidence type="ECO:0000259" key="3">
    <source>
        <dbReference type="PROSITE" id="PS50943"/>
    </source>
</evidence>
<keyword evidence="2" id="KW-1133">Transmembrane helix</keyword>
<evidence type="ECO:0000256" key="1">
    <source>
        <dbReference type="SAM" id="MobiDB-lite"/>
    </source>
</evidence>
<dbReference type="CDD" id="cd00093">
    <property type="entry name" value="HTH_XRE"/>
    <property type="match status" value="1"/>
</dbReference>
<sequence>MSVEIGKQLKQARQALGMSIEEIAEKIHIDIKYVEAIERGRFDLFPNPTYLRSYIRIYAKHVGLNPQLLLKNAGLSFTGDHTHSTQRVQTRAYRTLNHTNSYLGNQKPYQETGSYRLQETKRYQMNPIPQQEEQREVTRSNRSLSVSRDHDLLVETRPYRGRRNVSPSDSELIDPSVHMSEQKQKLSRTEKLSRTGRRSKVKQKKKASQPVFTGILIASTVLWVIAALGLVYLKVNS</sequence>
<dbReference type="GO" id="GO:0003677">
    <property type="term" value="F:DNA binding"/>
    <property type="evidence" value="ECO:0007669"/>
    <property type="project" value="InterPro"/>
</dbReference>
<dbReference type="Gene3D" id="1.10.260.40">
    <property type="entry name" value="lambda repressor-like DNA-binding domains"/>
    <property type="match status" value="1"/>
</dbReference>
<dbReference type="EMBL" id="FORR01000006">
    <property type="protein sequence ID" value="SFJ24594.1"/>
    <property type="molecule type" value="Genomic_DNA"/>
</dbReference>
<evidence type="ECO:0000256" key="2">
    <source>
        <dbReference type="SAM" id="Phobius"/>
    </source>
</evidence>
<feature type="compositionally biased region" description="Basic residues" evidence="1">
    <location>
        <begin position="194"/>
        <end position="205"/>
    </location>
</feature>
<feature type="compositionally biased region" description="Basic and acidic residues" evidence="1">
    <location>
        <begin position="147"/>
        <end position="158"/>
    </location>
</feature>
<dbReference type="PANTHER" id="PTHR34475:SF1">
    <property type="entry name" value="CYTOSKELETON PROTEIN RODZ"/>
    <property type="match status" value="1"/>
</dbReference>
<gene>
    <name evidence="4" type="ORF">SAMN05421852_106105</name>
</gene>
<reference evidence="4 5" key="1">
    <citation type="submission" date="2016-10" db="EMBL/GenBank/DDBJ databases">
        <authorList>
            <person name="de Groot N.N."/>
        </authorList>
    </citation>
    <scope>NUCLEOTIDE SEQUENCE [LARGE SCALE GENOMIC DNA]</scope>
    <source>
        <strain evidence="4 5">DSM 44778</strain>
    </source>
</reference>
<dbReference type="AlphaFoldDB" id="A0A1I3PS57"/>